<evidence type="ECO:0000313" key="1">
    <source>
        <dbReference type="EMBL" id="PLR84642.1"/>
    </source>
</evidence>
<dbReference type="EMBL" id="PGVA01000012">
    <property type="protein sequence ID" value="PLR84642.1"/>
    <property type="molecule type" value="Genomic_DNA"/>
</dbReference>
<protein>
    <recommendedName>
        <fullName evidence="5">Fur-regulated basic protein FbpA</fullName>
    </recommendedName>
</protein>
<organism evidence="1 3">
    <name type="scientific">Bacillus canaveralius</name>
    <dbReference type="NCBI Taxonomy" id="1403243"/>
    <lineage>
        <taxon>Bacteria</taxon>
        <taxon>Bacillati</taxon>
        <taxon>Bacillota</taxon>
        <taxon>Bacilli</taxon>
        <taxon>Bacillales</taxon>
        <taxon>Bacillaceae</taxon>
        <taxon>Bacillus</taxon>
    </lineage>
</organism>
<name>A0A2N5GPP1_9BACI</name>
<dbReference type="OrthoDB" id="2941887at2"/>
<dbReference type="EMBL" id="PGVD01000003">
    <property type="protein sequence ID" value="PLS00794.1"/>
    <property type="molecule type" value="Genomic_DNA"/>
</dbReference>
<dbReference type="Proteomes" id="UP000235114">
    <property type="component" value="Unassembled WGS sequence"/>
</dbReference>
<dbReference type="AlphaFoldDB" id="A0A2N5GPP1"/>
<dbReference type="RefSeq" id="WP_101576291.1">
    <property type="nucleotide sequence ID" value="NZ_PGVA01000012.1"/>
</dbReference>
<reference evidence="1 3" key="1">
    <citation type="submission" date="2017-11" db="EMBL/GenBank/DDBJ databases">
        <title>Comparitive Functional Genomics of Dry Heat Resistant strains isolated from the Viking Spacecraft.</title>
        <authorList>
            <person name="Seuylemezian A."/>
            <person name="Cooper K."/>
            <person name="Vaishampayan P."/>
        </authorList>
    </citation>
    <scope>NUCLEOTIDE SEQUENCE [LARGE SCALE GENOMIC DNA]</scope>
    <source>
        <strain evidence="1 3">M4.6</strain>
    </source>
</reference>
<evidence type="ECO:0000313" key="3">
    <source>
        <dbReference type="Proteomes" id="UP000234951"/>
    </source>
</evidence>
<comment type="caution">
    <text evidence="1">The sequence shown here is derived from an EMBL/GenBank/DDBJ whole genome shotgun (WGS) entry which is preliminary data.</text>
</comment>
<reference evidence="2 4" key="2">
    <citation type="submission" date="2017-12" db="EMBL/GenBank/DDBJ databases">
        <title>Comparative Functional Genomics of Dry Heat Resistant strains isolated from the Viking Spacecraft.</title>
        <authorList>
            <person name="Seuylemezian A."/>
            <person name="Cooper K."/>
            <person name="Vaishampayan P."/>
        </authorList>
    </citation>
    <scope>NUCLEOTIDE SEQUENCE [LARGE SCALE GENOMIC DNA]</scope>
    <source>
        <strain evidence="2 4">ATCC 29669</strain>
    </source>
</reference>
<sequence>MGILYEIAMEARRKFVLDELRDMGVTVSQGGIVLDQLDYEELRYELVLASFRIRDQIDENKWF</sequence>
<evidence type="ECO:0000313" key="2">
    <source>
        <dbReference type="EMBL" id="PLS00794.1"/>
    </source>
</evidence>
<gene>
    <name evidence="1" type="ORF">CU635_06100</name>
    <name evidence="2" type="ORF">CVD25_00990</name>
</gene>
<evidence type="ECO:0008006" key="5">
    <source>
        <dbReference type="Google" id="ProtNLM"/>
    </source>
</evidence>
<accession>A0A2N5GPP1</accession>
<dbReference type="Proteomes" id="UP000234951">
    <property type="component" value="Unassembled WGS sequence"/>
</dbReference>
<keyword evidence="4" id="KW-1185">Reference proteome</keyword>
<evidence type="ECO:0000313" key="4">
    <source>
        <dbReference type="Proteomes" id="UP000235114"/>
    </source>
</evidence>
<proteinExistence type="predicted"/>